<dbReference type="AlphaFoldDB" id="A0A243QFV3"/>
<accession>A0A243QFV3</accession>
<dbReference type="GO" id="GO:0016853">
    <property type="term" value="F:isomerase activity"/>
    <property type="evidence" value="ECO:0007669"/>
    <property type="project" value="UniProtKB-KW"/>
</dbReference>
<evidence type="ECO:0000313" key="2">
    <source>
        <dbReference type="EMBL" id="OUC80561.1"/>
    </source>
</evidence>
<keyword evidence="2" id="KW-0413">Isomerase</keyword>
<evidence type="ECO:0000313" key="3">
    <source>
        <dbReference type="Proteomes" id="UP000194632"/>
    </source>
</evidence>
<keyword evidence="3" id="KW-1185">Reference proteome</keyword>
<proteinExistence type="predicted"/>
<dbReference type="InterPro" id="IPR037401">
    <property type="entry name" value="SnoaL-like"/>
</dbReference>
<organism evidence="2 3">
    <name type="scientific">Gordonia lacunae</name>
    <dbReference type="NCBI Taxonomy" id="417102"/>
    <lineage>
        <taxon>Bacteria</taxon>
        <taxon>Bacillati</taxon>
        <taxon>Actinomycetota</taxon>
        <taxon>Actinomycetes</taxon>
        <taxon>Mycobacteriales</taxon>
        <taxon>Gordoniaceae</taxon>
        <taxon>Gordonia</taxon>
    </lineage>
</organism>
<dbReference type="EMBL" id="NGFO01000002">
    <property type="protein sequence ID" value="OUC80561.1"/>
    <property type="molecule type" value="Genomic_DNA"/>
</dbReference>
<evidence type="ECO:0000259" key="1">
    <source>
        <dbReference type="Pfam" id="PF12680"/>
    </source>
</evidence>
<dbReference type="Gene3D" id="3.10.450.50">
    <property type="match status" value="1"/>
</dbReference>
<feature type="domain" description="SnoaL-like" evidence="1">
    <location>
        <begin position="12"/>
        <end position="106"/>
    </location>
</feature>
<dbReference type="Proteomes" id="UP000194632">
    <property type="component" value="Unassembled WGS sequence"/>
</dbReference>
<dbReference type="RefSeq" id="WP_086533707.1">
    <property type="nucleotide sequence ID" value="NZ_NGFO01000002.1"/>
</dbReference>
<dbReference type="InterPro" id="IPR032710">
    <property type="entry name" value="NTF2-like_dom_sf"/>
</dbReference>
<dbReference type="Pfam" id="PF12680">
    <property type="entry name" value="SnoaL_2"/>
    <property type="match status" value="1"/>
</dbReference>
<gene>
    <name evidence="2" type="ORF">CA982_02165</name>
</gene>
<dbReference type="OrthoDB" id="459617at2"/>
<comment type="caution">
    <text evidence="2">The sequence shown here is derived from an EMBL/GenBank/DDBJ whole genome shotgun (WGS) entry which is preliminary data.</text>
</comment>
<protein>
    <submittedName>
        <fullName evidence="2">Steroid delta-isomerase</fullName>
    </submittedName>
</protein>
<sequence>MSPSTKQIRDAVAGYIATVSSGTSAEIAALYAEDATLEDPVGSEIKVGRAQIEKFYSALDSIDSTAELLTVRSGGSTAAFHFRVTSHLPDQTVVVEPIDVMTFDDDLTITSMRAVWAPEDVIAGQR</sequence>
<name>A0A243QFV3_9ACTN</name>
<reference evidence="2 3" key="1">
    <citation type="submission" date="2017-05" db="EMBL/GenBank/DDBJ databases">
        <title>Biotechnological potential of actinobacteria isolated from South African environments.</title>
        <authorList>
            <person name="Le Roes-Hill M."/>
            <person name="Prins A."/>
            <person name="Durrell K.A."/>
        </authorList>
    </citation>
    <scope>NUCLEOTIDE SEQUENCE [LARGE SCALE GENOMIC DNA]</scope>
    <source>
        <strain evidence="2">BS2</strain>
    </source>
</reference>
<dbReference type="STRING" id="417102.CA982_02165"/>
<dbReference type="SUPFAM" id="SSF54427">
    <property type="entry name" value="NTF2-like"/>
    <property type="match status" value="1"/>
</dbReference>